<keyword evidence="6" id="KW-1185">Reference proteome</keyword>
<organism evidence="5 6">
    <name type="scientific">Tetzosporium hominis</name>
    <dbReference type="NCBI Taxonomy" id="2020506"/>
    <lineage>
        <taxon>Bacteria</taxon>
        <taxon>Bacillati</taxon>
        <taxon>Bacillota</taxon>
        <taxon>Bacilli</taxon>
        <taxon>Bacillales</taxon>
        <taxon>Caryophanaceae</taxon>
        <taxon>Tetzosporium</taxon>
    </lineage>
</organism>
<keyword evidence="2" id="KW-0808">Transferase</keyword>
<dbReference type="InterPro" id="IPR016120">
    <property type="entry name" value="Sig_transdc_His_kin_SpoOB"/>
</dbReference>
<dbReference type="Gene3D" id="3.30.565.30">
    <property type="entry name" value="Sporulation initiation phosphotransferase B (SpoOB), C-terminal domain"/>
    <property type="match status" value="1"/>
</dbReference>
<gene>
    <name evidence="5" type="ORF">CF394_13125</name>
</gene>
<dbReference type="GO" id="GO:0000155">
    <property type="term" value="F:phosphorelay sensor kinase activity"/>
    <property type="evidence" value="ECO:0007669"/>
    <property type="project" value="InterPro"/>
</dbReference>
<accession>A0A264W212</accession>
<name>A0A264W212_9BACL</name>
<dbReference type="OrthoDB" id="2375606at2"/>
<proteinExistence type="predicted"/>
<comment type="caution">
    <text evidence="5">The sequence shown here is derived from an EMBL/GenBank/DDBJ whole genome shotgun (WGS) entry which is preliminary data.</text>
</comment>
<dbReference type="Gene3D" id="1.10.287.130">
    <property type="match status" value="1"/>
</dbReference>
<keyword evidence="3" id="KW-0418">Kinase</keyword>
<dbReference type="SUPFAM" id="SSF55890">
    <property type="entry name" value="Sporulation response regulatory protein Spo0B"/>
    <property type="match status" value="1"/>
</dbReference>
<sequence>MRDTIEINDLLRTINHDALNRLQVMQMNLDLGRTDEVRRLIEEYSLRCQHFFRLNNVGFKKTNNWLETIHMHHPELKATYEVVGNRKATVEQDEEMVMMFQAFTAQMKERFIGYHDQLMHVVFSMDNPLHISIQLVGNWSDLKVISCGQDTEFTTEVQEYTKTSLKLEVVERREQE</sequence>
<evidence type="ECO:0000256" key="2">
    <source>
        <dbReference type="ARBA" id="ARBA00022679"/>
    </source>
</evidence>
<dbReference type="RefSeq" id="WP_094944216.1">
    <property type="nucleotide sequence ID" value="NZ_NOKQ01000289.1"/>
</dbReference>
<feature type="domain" description="SpoOB alpha-helical" evidence="4">
    <location>
        <begin position="5"/>
        <end position="47"/>
    </location>
</feature>
<dbReference type="EMBL" id="NOKQ01000289">
    <property type="protein sequence ID" value="OZS77077.1"/>
    <property type="molecule type" value="Genomic_DNA"/>
</dbReference>
<reference evidence="5 6" key="1">
    <citation type="submission" date="2017-07" db="EMBL/GenBank/DDBJ databases">
        <title>Tetzosporium hominis gen.nov. sp.nov.</title>
        <authorList>
            <person name="Tetz G."/>
            <person name="Tetz V."/>
        </authorList>
    </citation>
    <scope>NUCLEOTIDE SEQUENCE [LARGE SCALE GENOMIC DNA]</scope>
    <source>
        <strain evidence="5 6">VT-49</strain>
    </source>
</reference>
<dbReference type="AlphaFoldDB" id="A0A264W212"/>
<dbReference type="InterPro" id="IPR039506">
    <property type="entry name" value="SPOB_a"/>
</dbReference>
<keyword evidence="1" id="KW-0597">Phosphoprotein</keyword>
<protein>
    <recommendedName>
        <fullName evidence="4">SpoOB alpha-helical domain-containing protein</fullName>
    </recommendedName>
</protein>
<dbReference type="Pfam" id="PF14689">
    <property type="entry name" value="SPOB_a"/>
    <property type="match status" value="1"/>
</dbReference>
<dbReference type="Proteomes" id="UP000217065">
    <property type="component" value="Unassembled WGS sequence"/>
</dbReference>
<evidence type="ECO:0000313" key="6">
    <source>
        <dbReference type="Proteomes" id="UP000217065"/>
    </source>
</evidence>
<dbReference type="InterPro" id="IPR037100">
    <property type="entry name" value="Spo0B_C_sf"/>
</dbReference>
<evidence type="ECO:0000259" key="4">
    <source>
        <dbReference type="Pfam" id="PF14689"/>
    </source>
</evidence>
<evidence type="ECO:0000256" key="3">
    <source>
        <dbReference type="ARBA" id="ARBA00022777"/>
    </source>
</evidence>
<evidence type="ECO:0000313" key="5">
    <source>
        <dbReference type="EMBL" id="OZS77077.1"/>
    </source>
</evidence>
<evidence type="ECO:0000256" key="1">
    <source>
        <dbReference type="ARBA" id="ARBA00022553"/>
    </source>
</evidence>